<evidence type="ECO:0000256" key="1">
    <source>
        <dbReference type="SAM" id="Coils"/>
    </source>
</evidence>
<dbReference type="InterPro" id="IPR029236">
    <property type="entry name" value="DUF4618"/>
</dbReference>
<evidence type="ECO:0000313" key="3">
    <source>
        <dbReference type="Ensembl" id="ENSSHAP00000002772.2"/>
    </source>
</evidence>
<evidence type="ECO:0000256" key="2">
    <source>
        <dbReference type="SAM" id="MobiDB-lite"/>
    </source>
</evidence>
<dbReference type="STRING" id="9305.ENSSHAP00000002772"/>
<dbReference type="OrthoDB" id="10003267at2759"/>
<dbReference type="HOGENOM" id="CLU_065592_0_0_1"/>
<dbReference type="KEGG" id="shr:100918251"/>
<dbReference type="AlphaFoldDB" id="G3VHW8"/>
<dbReference type="PANTHER" id="PTHR28574">
    <property type="entry name" value="RIKEN CDNA 6820408C15"/>
    <property type="match status" value="1"/>
</dbReference>
<dbReference type="eggNOG" id="ENOG502S397">
    <property type="taxonomic scope" value="Eukaryota"/>
</dbReference>
<dbReference type="Proteomes" id="UP000007648">
    <property type="component" value="Unassembled WGS sequence"/>
</dbReference>
<keyword evidence="1" id="KW-0175">Coiled coil</keyword>
<feature type="region of interest" description="Disordered" evidence="2">
    <location>
        <begin position="1"/>
        <end position="20"/>
    </location>
</feature>
<dbReference type="Ensembl" id="ENSSHAT00000002803.2">
    <property type="protein sequence ID" value="ENSSHAP00000002772.2"/>
    <property type="gene ID" value="ENSSHAG00000002453.2"/>
</dbReference>
<reference evidence="3" key="3">
    <citation type="submission" date="2025-09" db="UniProtKB">
        <authorList>
            <consortium name="Ensembl"/>
        </authorList>
    </citation>
    <scope>IDENTIFICATION</scope>
</reference>
<reference evidence="3" key="2">
    <citation type="submission" date="2025-08" db="UniProtKB">
        <authorList>
            <consortium name="Ensembl"/>
        </authorList>
    </citation>
    <scope>IDENTIFICATION</scope>
</reference>
<dbReference type="GeneTree" id="ENSGT00390000003339"/>
<dbReference type="GeneID" id="100918251"/>
<gene>
    <name evidence="3" type="primary">C2H20orf96</name>
</gene>
<organism evidence="3 4">
    <name type="scientific">Sarcophilus harrisii</name>
    <name type="common">Tasmanian devil</name>
    <name type="synonym">Sarcophilus laniarius</name>
    <dbReference type="NCBI Taxonomy" id="9305"/>
    <lineage>
        <taxon>Eukaryota</taxon>
        <taxon>Metazoa</taxon>
        <taxon>Chordata</taxon>
        <taxon>Craniata</taxon>
        <taxon>Vertebrata</taxon>
        <taxon>Euteleostomi</taxon>
        <taxon>Mammalia</taxon>
        <taxon>Metatheria</taxon>
        <taxon>Dasyuromorphia</taxon>
        <taxon>Dasyuridae</taxon>
        <taxon>Sarcophilus</taxon>
    </lineage>
</organism>
<feature type="coiled-coil region" evidence="1">
    <location>
        <begin position="172"/>
        <end position="249"/>
    </location>
</feature>
<dbReference type="CTD" id="104323554"/>
<dbReference type="PANTHER" id="PTHR28574:SF1">
    <property type="entry name" value="RIKEN CDNA 6820408C15 GENE"/>
    <property type="match status" value="1"/>
</dbReference>
<accession>G3VHW8</accession>
<name>G3VHW8_SARHA</name>
<keyword evidence="4" id="KW-1185">Reference proteome</keyword>
<dbReference type="FunCoup" id="G3VHW8">
    <property type="interactions" value="10"/>
</dbReference>
<dbReference type="Pfam" id="PF15397">
    <property type="entry name" value="DUF4618"/>
    <property type="match status" value="1"/>
</dbReference>
<protein>
    <submittedName>
        <fullName evidence="3">Uncharacterized protein</fullName>
    </submittedName>
</protein>
<feature type="region of interest" description="Disordered" evidence="2">
    <location>
        <begin position="52"/>
        <end position="82"/>
    </location>
</feature>
<evidence type="ECO:0000313" key="4">
    <source>
        <dbReference type="Proteomes" id="UP000007648"/>
    </source>
</evidence>
<dbReference type="InParanoid" id="G3VHW8"/>
<sequence length="355" mass="40932">MLPAAPPSQPQSRKEAPAIPEIPGIKSLGYCRWHFRKKHRLALSHIKSAKSEFGKGKSTKGSASASIMAKSQSQKLTGDEKEPEMIKINTQILKEIVKFRKDSLAELKQNVDSLTVSNQELAKKIQDVEAFTAEKVRKLLRQQDVFGTLISTLEYANHIQMQDMKSKLEKWEAETKVRVNDLEQQLTKLKRKINNAQEELNFLSTYMDHEYPIKSLEIANLVRQVQGVKDSSQNELDELEEIRKNVLQTLSKKLMVKSEKVLNIMAKRTILPYQTALMKRTLSNQLLLKQMVQFRVHIDRMKKELPKLKAQVKDLQMKRQDPREVIFANILLRKPKCTPDMDVILNIPPEEILPF</sequence>
<reference evidence="3 4" key="1">
    <citation type="journal article" date="2011" name="Proc. Natl. Acad. Sci. U.S.A.">
        <title>Genetic diversity and population structure of the endangered marsupial Sarcophilus harrisii (Tasmanian devil).</title>
        <authorList>
            <person name="Miller W."/>
            <person name="Hayes V.M."/>
            <person name="Ratan A."/>
            <person name="Petersen D.C."/>
            <person name="Wittekindt N.E."/>
            <person name="Miller J."/>
            <person name="Walenz B."/>
            <person name="Knight J."/>
            <person name="Qi J."/>
            <person name="Zhao F."/>
            <person name="Wang Q."/>
            <person name="Bedoya-Reina O.C."/>
            <person name="Katiyar N."/>
            <person name="Tomsho L.P."/>
            <person name="Kasson L.M."/>
            <person name="Hardie R.A."/>
            <person name="Woodbridge P."/>
            <person name="Tindall E.A."/>
            <person name="Bertelsen M.F."/>
            <person name="Dixon D."/>
            <person name="Pyecroft S."/>
            <person name="Helgen K.M."/>
            <person name="Lesk A.M."/>
            <person name="Pringle T.H."/>
            <person name="Patterson N."/>
            <person name="Zhang Y."/>
            <person name="Kreiss A."/>
            <person name="Woods G.M."/>
            <person name="Jones M.E."/>
            <person name="Schuster S.C."/>
        </authorList>
    </citation>
    <scope>NUCLEOTIDE SEQUENCE [LARGE SCALE GENOMIC DNA]</scope>
</reference>
<proteinExistence type="predicted"/>
<dbReference type="RefSeq" id="XP_031810000.1">
    <property type="nucleotide sequence ID" value="XM_031954140.1"/>
</dbReference>